<dbReference type="InParanoid" id="E2AVR3"/>
<dbReference type="Proteomes" id="UP000000311">
    <property type="component" value="Unassembled WGS sequence"/>
</dbReference>
<evidence type="ECO:0000313" key="2">
    <source>
        <dbReference type="EMBL" id="EFN62472.1"/>
    </source>
</evidence>
<feature type="compositionally biased region" description="Basic and acidic residues" evidence="1">
    <location>
        <begin position="103"/>
        <end position="121"/>
    </location>
</feature>
<dbReference type="EMBL" id="GL443183">
    <property type="protein sequence ID" value="EFN62472.1"/>
    <property type="molecule type" value="Genomic_DNA"/>
</dbReference>
<name>E2AVR3_CAMFO</name>
<protein>
    <submittedName>
        <fullName evidence="2">Uncharacterized protein</fullName>
    </submittedName>
</protein>
<evidence type="ECO:0000256" key="1">
    <source>
        <dbReference type="SAM" id="MobiDB-lite"/>
    </source>
</evidence>
<proteinExistence type="predicted"/>
<sequence>MRGEDQRLFFDVWNQGKIDAWNEPKDTSYSQGDTFRLYGNLRRAFRSIFDSHKNAATLNSTSAVIPAESTSLYLSLERHRPAKDGRRALVIVPGEPPKLKRTLTPDHARRDTASTNEDEKATTTATTMIENDLTDDGRADSMRDEPDDRRVASGRRGESRPTKCAQIILIFKDVLYNPSKK</sequence>
<feature type="compositionally biased region" description="Basic and acidic residues" evidence="1">
    <location>
        <begin position="135"/>
        <end position="161"/>
    </location>
</feature>
<gene>
    <name evidence="2" type="ORF">EAG_03707</name>
</gene>
<reference evidence="2 3" key="1">
    <citation type="journal article" date="2010" name="Science">
        <title>Genomic comparison of the ants Camponotus floridanus and Harpegnathos saltator.</title>
        <authorList>
            <person name="Bonasio R."/>
            <person name="Zhang G."/>
            <person name="Ye C."/>
            <person name="Mutti N.S."/>
            <person name="Fang X."/>
            <person name="Qin N."/>
            <person name="Donahue G."/>
            <person name="Yang P."/>
            <person name="Li Q."/>
            <person name="Li C."/>
            <person name="Zhang P."/>
            <person name="Huang Z."/>
            <person name="Berger S.L."/>
            <person name="Reinberg D."/>
            <person name="Wang J."/>
            <person name="Liebig J."/>
        </authorList>
    </citation>
    <scope>NUCLEOTIDE SEQUENCE [LARGE SCALE GENOMIC DNA]</scope>
    <source>
        <strain evidence="3">C129</strain>
    </source>
</reference>
<dbReference type="AlphaFoldDB" id="E2AVR3"/>
<organism evidence="3">
    <name type="scientific">Camponotus floridanus</name>
    <name type="common">Florida carpenter ant</name>
    <dbReference type="NCBI Taxonomy" id="104421"/>
    <lineage>
        <taxon>Eukaryota</taxon>
        <taxon>Metazoa</taxon>
        <taxon>Ecdysozoa</taxon>
        <taxon>Arthropoda</taxon>
        <taxon>Hexapoda</taxon>
        <taxon>Insecta</taxon>
        <taxon>Pterygota</taxon>
        <taxon>Neoptera</taxon>
        <taxon>Endopterygota</taxon>
        <taxon>Hymenoptera</taxon>
        <taxon>Apocrita</taxon>
        <taxon>Aculeata</taxon>
        <taxon>Formicoidea</taxon>
        <taxon>Formicidae</taxon>
        <taxon>Formicinae</taxon>
        <taxon>Camponotus</taxon>
    </lineage>
</organism>
<keyword evidence="3" id="KW-1185">Reference proteome</keyword>
<evidence type="ECO:0000313" key="3">
    <source>
        <dbReference type="Proteomes" id="UP000000311"/>
    </source>
</evidence>
<accession>E2AVR3</accession>
<feature type="region of interest" description="Disordered" evidence="1">
    <location>
        <begin position="96"/>
        <end position="162"/>
    </location>
</feature>